<gene>
    <name evidence="6" type="ORF">G8770_01270</name>
</gene>
<feature type="domain" description="cGAS/DncV-like nucleotidyltransferase C-terminal helical" evidence="5">
    <location>
        <begin position="21"/>
        <end position="125"/>
    </location>
</feature>
<dbReference type="Pfam" id="PF26305">
    <property type="entry name" value="CD_NTase_C"/>
    <property type="match status" value="1"/>
</dbReference>
<dbReference type="RefSeq" id="WP_167180932.1">
    <property type="nucleotide sequence ID" value="NZ_JAAONZ010000001.1"/>
</dbReference>
<evidence type="ECO:0000259" key="5">
    <source>
        <dbReference type="Pfam" id="PF26305"/>
    </source>
</evidence>
<comment type="caution">
    <text evidence="6">The sequence shown here is derived from an EMBL/GenBank/DDBJ whole genome shotgun (WGS) entry which is preliminary data.</text>
</comment>
<keyword evidence="7" id="KW-1185">Reference proteome</keyword>
<keyword evidence="3" id="KW-0547">Nucleotide-binding</keyword>
<evidence type="ECO:0000256" key="4">
    <source>
        <dbReference type="ARBA" id="ARBA00023118"/>
    </source>
</evidence>
<evidence type="ECO:0000313" key="6">
    <source>
        <dbReference type="EMBL" id="NHO64173.1"/>
    </source>
</evidence>
<keyword evidence="1" id="KW-0808">Transferase</keyword>
<accession>A0A9E5JPG4</accession>
<evidence type="ECO:0000256" key="2">
    <source>
        <dbReference type="ARBA" id="ARBA00022695"/>
    </source>
</evidence>
<evidence type="ECO:0000256" key="3">
    <source>
        <dbReference type="ARBA" id="ARBA00022741"/>
    </source>
</evidence>
<dbReference type="Proteomes" id="UP000787472">
    <property type="component" value="Unassembled WGS sequence"/>
</dbReference>
<reference evidence="6" key="1">
    <citation type="submission" date="2020-03" db="EMBL/GenBank/DDBJ databases">
        <authorList>
            <person name="Guo F."/>
        </authorList>
    </citation>
    <scope>NUCLEOTIDE SEQUENCE</scope>
    <source>
        <strain evidence="6">JCM 30134</strain>
    </source>
</reference>
<keyword evidence="2" id="KW-0548">Nucleotidyltransferase</keyword>
<organism evidence="6 7">
    <name type="scientific">Pseudomaricurvus hydrocarbonicus</name>
    <dbReference type="NCBI Taxonomy" id="1470433"/>
    <lineage>
        <taxon>Bacteria</taxon>
        <taxon>Pseudomonadati</taxon>
        <taxon>Pseudomonadota</taxon>
        <taxon>Gammaproteobacteria</taxon>
        <taxon>Cellvibrionales</taxon>
        <taxon>Cellvibrionaceae</taxon>
        <taxon>Pseudomaricurvus</taxon>
    </lineage>
</organism>
<dbReference type="EMBL" id="JAAONZ010000001">
    <property type="protein sequence ID" value="NHO64173.1"/>
    <property type="molecule type" value="Genomic_DNA"/>
</dbReference>
<name>A0A9E5JPG4_9GAMM</name>
<protein>
    <recommendedName>
        <fullName evidence="5">cGAS/DncV-like nucleotidyltransferase C-terminal helical domain-containing protein</fullName>
    </recommendedName>
</protein>
<evidence type="ECO:0000313" key="7">
    <source>
        <dbReference type="Proteomes" id="UP000787472"/>
    </source>
</evidence>
<dbReference type="AlphaFoldDB" id="A0A9E5JPG4"/>
<evidence type="ECO:0000256" key="1">
    <source>
        <dbReference type="ARBA" id="ARBA00022679"/>
    </source>
</evidence>
<proteinExistence type="predicted"/>
<sequence length="134" mass="15564">MSGLPTPMRSAVLEPAINTYSANHKYKQLARIVGHLRNDLHLQQPRLAMPTTAMIEHLLFNCPLSLLNGDDWQKIITDVLQYLISQLDPLKYTDDLFLRYDCDQPLFPNEELFDQQDAYLFAQTLLQQQQIDFV</sequence>
<dbReference type="InterPro" id="IPR058909">
    <property type="entry name" value="CD_NTase_C"/>
</dbReference>
<keyword evidence="4" id="KW-0051">Antiviral defense</keyword>